<evidence type="ECO:0000313" key="3">
    <source>
        <dbReference type="Proteomes" id="UP000828390"/>
    </source>
</evidence>
<sequence>MWTTDGRKKTGHKSSTEQSDHLRPGGLNKRTQRNSNSKSIKLATSNTEIYKNSFIPRTIQDWNSLPDSRPIQCNIEGTHHTLDNFEYHTDTDTQLHEDLAINVASILTKFHKD</sequence>
<comment type="caution">
    <text evidence="2">The sequence shown here is derived from an EMBL/GenBank/DDBJ whole genome shotgun (WGS) entry which is preliminary data.</text>
</comment>
<reference evidence="2" key="2">
    <citation type="submission" date="2020-11" db="EMBL/GenBank/DDBJ databases">
        <authorList>
            <person name="McCartney M.A."/>
            <person name="Auch B."/>
            <person name="Kono T."/>
            <person name="Mallez S."/>
            <person name="Becker A."/>
            <person name="Gohl D.M."/>
            <person name="Silverstein K.A.T."/>
            <person name="Koren S."/>
            <person name="Bechman K.B."/>
            <person name="Herman A."/>
            <person name="Abrahante J.E."/>
            <person name="Garbe J."/>
        </authorList>
    </citation>
    <scope>NUCLEOTIDE SEQUENCE</scope>
    <source>
        <strain evidence="2">Duluth1</strain>
        <tissue evidence="2">Whole animal</tissue>
    </source>
</reference>
<proteinExistence type="predicted"/>
<dbReference type="AlphaFoldDB" id="A0A9D4IVC6"/>
<keyword evidence="3" id="KW-1185">Reference proteome</keyword>
<feature type="compositionally biased region" description="Basic and acidic residues" evidence="1">
    <location>
        <begin position="1"/>
        <end position="23"/>
    </location>
</feature>
<feature type="compositionally biased region" description="Polar residues" evidence="1">
    <location>
        <begin position="33"/>
        <end position="42"/>
    </location>
</feature>
<feature type="region of interest" description="Disordered" evidence="1">
    <location>
        <begin position="1"/>
        <end position="42"/>
    </location>
</feature>
<evidence type="ECO:0000256" key="1">
    <source>
        <dbReference type="SAM" id="MobiDB-lite"/>
    </source>
</evidence>
<reference evidence="2" key="1">
    <citation type="journal article" date="2019" name="bioRxiv">
        <title>The Genome of the Zebra Mussel, Dreissena polymorpha: A Resource for Invasive Species Research.</title>
        <authorList>
            <person name="McCartney M.A."/>
            <person name="Auch B."/>
            <person name="Kono T."/>
            <person name="Mallez S."/>
            <person name="Zhang Y."/>
            <person name="Obille A."/>
            <person name="Becker A."/>
            <person name="Abrahante J.E."/>
            <person name="Garbe J."/>
            <person name="Badalamenti J.P."/>
            <person name="Herman A."/>
            <person name="Mangelson H."/>
            <person name="Liachko I."/>
            <person name="Sullivan S."/>
            <person name="Sone E.D."/>
            <person name="Koren S."/>
            <person name="Silverstein K.A.T."/>
            <person name="Beckman K.B."/>
            <person name="Gohl D.M."/>
        </authorList>
    </citation>
    <scope>NUCLEOTIDE SEQUENCE</scope>
    <source>
        <strain evidence="2">Duluth1</strain>
        <tissue evidence="2">Whole animal</tissue>
    </source>
</reference>
<protein>
    <submittedName>
        <fullName evidence="2">Uncharacterized protein</fullName>
    </submittedName>
</protein>
<dbReference type="EMBL" id="JAIWYP010000008">
    <property type="protein sequence ID" value="KAH3788150.1"/>
    <property type="molecule type" value="Genomic_DNA"/>
</dbReference>
<accession>A0A9D4IVC6</accession>
<evidence type="ECO:0000313" key="2">
    <source>
        <dbReference type="EMBL" id="KAH3788150.1"/>
    </source>
</evidence>
<gene>
    <name evidence="2" type="ORF">DPMN_166282</name>
</gene>
<organism evidence="2 3">
    <name type="scientific">Dreissena polymorpha</name>
    <name type="common">Zebra mussel</name>
    <name type="synonym">Mytilus polymorpha</name>
    <dbReference type="NCBI Taxonomy" id="45954"/>
    <lineage>
        <taxon>Eukaryota</taxon>
        <taxon>Metazoa</taxon>
        <taxon>Spiralia</taxon>
        <taxon>Lophotrochozoa</taxon>
        <taxon>Mollusca</taxon>
        <taxon>Bivalvia</taxon>
        <taxon>Autobranchia</taxon>
        <taxon>Heteroconchia</taxon>
        <taxon>Euheterodonta</taxon>
        <taxon>Imparidentia</taxon>
        <taxon>Neoheterodontei</taxon>
        <taxon>Myida</taxon>
        <taxon>Dreissenoidea</taxon>
        <taxon>Dreissenidae</taxon>
        <taxon>Dreissena</taxon>
    </lineage>
</organism>
<name>A0A9D4IVC6_DREPO</name>
<dbReference type="Proteomes" id="UP000828390">
    <property type="component" value="Unassembled WGS sequence"/>
</dbReference>